<accession>A0A8T0QQA2</accession>
<evidence type="ECO:0000313" key="2">
    <source>
        <dbReference type="EMBL" id="KAG2575312.1"/>
    </source>
</evidence>
<protein>
    <submittedName>
        <fullName evidence="2">Uncharacterized protein</fullName>
    </submittedName>
</protein>
<feature type="transmembrane region" description="Helical" evidence="1">
    <location>
        <begin position="104"/>
        <end position="126"/>
    </location>
</feature>
<keyword evidence="1" id="KW-0812">Transmembrane</keyword>
<comment type="caution">
    <text evidence="2">The sequence shown here is derived from an EMBL/GenBank/DDBJ whole genome shotgun (WGS) entry which is preliminary data.</text>
</comment>
<evidence type="ECO:0000313" key="3">
    <source>
        <dbReference type="Proteomes" id="UP000823388"/>
    </source>
</evidence>
<keyword evidence="1" id="KW-1133">Transmembrane helix</keyword>
<dbReference type="AlphaFoldDB" id="A0A8T0QQA2"/>
<keyword evidence="3" id="KW-1185">Reference proteome</keyword>
<dbReference type="EMBL" id="CM029049">
    <property type="protein sequence ID" value="KAG2575312.1"/>
    <property type="molecule type" value="Genomic_DNA"/>
</dbReference>
<gene>
    <name evidence="2" type="ORF">PVAP13_7KG426800</name>
</gene>
<dbReference type="Proteomes" id="UP000823388">
    <property type="component" value="Chromosome 7K"/>
</dbReference>
<reference evidence="2" key="1">
    <citation type="submission" date="2020-05" db="EMBL/GenBank/DDBJ databases">
        <title>WGS assembly of Panicum virgatum.</title>
        <authorList>
            <person name="Lovell J.T."/>
            <person name="Jenkins J."/>
            <person name="Shu S."/>
            <person name="Juenger T.E."/>
            <person name="Schmutz J."/>
        </authorList>
    </citation>
    <scope>NUCLEOTIDE SEQUENCE</scope>
    <source>
        <strain evidence="2">AP13</strain>
    </source>
</reference>
<proteinExistence type="predicted"/>
<keyword evidence="1" id="KW-0472">Membrane</keyword>
<organism evidence="2 3">
    <name type="scientific">Panicum virgatum</name>
    <name type="common">Blackwell switchgrass</name>
    <dbReference type="NCBI Taxonomy" id="38727"/>
    <lineage>
        <taxon>Eukaryota</taxon>
        <taxon>Viridiplantae</taxon>
        <taxon>Streptophyta</taxon>
        <taxon>Embryophyta</taxon>
        <taxon>Tracheophyta</taxon>
        <taxon>Spermatophyta</taxon>
        <taxon>Magnoliopsida</taxon>
        <taxon>Liliopsida</taxon>
        <taxon>Poales</taxon>
        <taxon>Poaceae</taxon>
        <taxon>PACMAD clade</taxon>
        <taxon>Panicoideae</taxon>
        <taxon>Panicodae</taxon>
        <taxon>Paniceae</taxon>
        <taxon>Panicinae</taxon>
        <taxon>Panicum</taxon>
        <taxon>Panicum sect. Hiantes</taxon>
    </lineage>
</organism>
<sequence length="236" mass="23594">MYPLARTSFCSGFRVVFFDSNCYCVFNKRTIERTLTWPSQSGQGLPSYLPLPVSRTHFSRLLSLLFPASRRPLSESSWEEPSMVRASLLAVHDAVASGGHLSPVAVVVFAVAATVAVAAITAFGCAQGAKKKPPRQNNVVYYGKGYPPPPAGAYGYPAQQPPPGYGYAYPQQQQSAGRPARSGLGSGAAGLAVGAVGGLAAGAVIGSALSSGGGGCGGGCGGGGCGGGGCGGGCGG</sequence>
<name>A0A8T0QQA2_PANVG</name>
<evidence type="ECO:0000256" key="1">
    <source>
        <dbReference type="SAM" id="Phobius"/>
    </source>
</evidence>